<evidence type="ECO:0000256" key="14">
    <source>
        <dbReference type="ARBA" id="ARBA00022963"/>
    </source>
</evidence>
<organism evidence="21 22">
    <name type="scientific">Arcobacter suis CECT 7833</name>
    <dbReference type="NCBI Taxonomy" id="663365"/>
    <lineage>
        <taxon>Bacteria</taxon>
        <taxon>Pseudomonadati</taxon>
        <taxon>Campylobacterota</taxon>
        <taxon>Epsilonproteobacteria</taxon>
        <taxon>Campylobacterales</taxon>
        <taxon>Arcobacteraceae</taxon>
        <taxon>Arcobacter</taxon>
    </lineage>
</organism>
<dbReference type="GO" id="GO:0016042">
    <property type="term" value="P:lipid catabolic process"/>
    <property type="evidence" value="ECO:0007669"/>
    <property type="project" value="UniProtKB-KW"/>
</dbReference>
<comment type="subcellular location">
    <subcellularLocation>
        <location evidence="3">Cell outer membrane</location>
        <topology evidence="3">Multi-pass membrane protein</topology>
    </subcellularLocation>
</comment>
<evidence type="ECO:0000256" key="7">
    <source>
        <dbReference type="ARBA" id="ARBA00013278"/>
    </source>
</evidence>
<keyword evidence="16" id="KW-0472">Membrane</keyword>
<evidence type="ECO:0000256" key="8">
    <source>
        <dbReference type="ARBA" id="ARBA00022452"/>
    </source>
</evidence>
<dbReference type="GO" id="GO:0004623">
    <property type="term" value="F:phospholipase A2 activity"/>
    <property type="evidence" value="ECO:0007669"/>
    <property type="project" value="UniProtKB-EC"/>
</dbReference>
<proteinExistence type="inferred from homology"/>
<keyword evidence="17" id="KW-0998">Cell outer membrane</keyword>
<dbReference type="InterPro" id="IPR003187">
    <property type="entry name" value="PLipase_A1"/>
</dbReference>
<keyword evidence="22" id="KW-1185">Reference proteome</keyword>
<comment type="catalytic activity">
    <reaction evidence="2">
        <text>a 1,2-diacyl-sn-glycero-3-phosphocholine + H2O = a 1-acyl-sn-glycero-3-phosphocholine + a fatty acid + H(+)</text>
        <dbReference type="Rhea" id="RHEA:15801"/>
        <dbReference type="ChEBI" id="CHEBI:15377"/>
        <dbReference type="ChEBI" id="CHEBI:15378"/>
        <dbReference type="ChEBI" id="CHEBI:28868"/>
        <dbReference type="ChEBI" id="CHEBI:57643"/>
        <dbReference type="ChEBI" id="CHEBI:58168"/>
        <dbReference type="EC" id="3.1.1.4"/>
    </reaction>
</comment>
<evidence type="ECO:0000256" key="11">
    <source>
        <dbReference type="ARBA" id="ARBA00022729"/>
    </source>
</evidence>
<evidence type="ECO:0000256" key="15">
    <source>
        <dbReference type="ARBA" id="ARBA00023098"/>
    </source>
</evidence>
<evidence type="ECO:0000256" key="16">
    <source>
        <dbReference type="ARBA" id="ARBA00023136"/>
    </source>
</evidence>
<keyword evidence="8" id="KW-1134">Transmembrane beta strand</keyword>
<evidence type="ECO:0000313" key="21">
    <source>
        <dbReference type="EMBL" id="AXX90198.1"/>
    </source>
</evidence>
<evidence type="ECO:0000256" key="20">
    <source>
        <dbReference type="PIRSR" id="PIRSR603187-2"/>
    </source>
</evidence>
<evidence type="ECO:0000256" key="9">
    <source>
        <dbReference type="ARBA" id="ARBA00022692"/>
    </source>
</evidence>
<comment type="subunit">
    <text evidence="5">Homodimer; dimerization is reversible, and the dimeric form is the active one.</text>
</comment>
<evidence type="ECO:0000256" key="1">
    <source>
        <dbReference type="ARBA" id="ARBA00000111"/>
    </source>
</evidence>
<protein>
    <recommendedName>
        <fullName evidence="18">Phosphatidylcholine 1-acylhydrolase</fullName>
        <ecNumber evidence="6">3.1.1.32</ecNumber>
        <ecNumber evidence="7">3.1.1.4</ecNumber>
    </recommendedName>
</protein>
<feature type="binding site" description="in dimeric form" evidence="20">
    <location>
        <position position="192"/>
    </location>
    <ligand>
        <name>Ca(2+)</name>
        <dbReference type="ChEBI" id="CHEBI:29108"/>
        <label>1</label>
    </ligand>
</feature>
<dbReference type="GO" id="GO:0009279">
    <property type="term" value="C:cell outer membrane"/>
    <property type="evidence" value="ECO:0007669"/>
    <property type="project" value="UniProtKB-SubCell"/>
</dbReference>
<feature type="active site" description="Proton acceptor" evidence="19">
    <location>
        <position position="225"/>
    </location>
</feature>
<dbReference type="PRINTS" id="PR01486">
    <property type="entry name" value="PHPHLIPASEA1"/>
</dbReference>
<dbReference type="Pfam" id="PF02253">
    <property type="entry name" value="PLA1"/>
    <property type="match status" value="1"/>
</dbReference>
<feature type="binding site" description="in dimeric form" evidence="20">
    <location>
        <position position="230"/>
    </location>
    <ligand>
        <name>Ca(2+)</name>
        <dbReference type="ChEBI" id="CHEBI:29108"/>
        <label>1</label>
    </ligand>
</feature>
<accession>A0AAD0SSL7</accession>
<keyword evidence="12 21" id="KW-0378">Hydrolase</keyword>
<dbReference type="EMBL" id="CP032100">
    <property type="protein sequence ID" value="AXX90198.1"/>
    <property type="molecule type" value="Genomic_DNA"/>
</dbReference>
<evidence type="ECO:0000256" key="5">
    <source>
        <dbReference type="ARBA" id="ARBA00011702"/>
    </source>
</evidence>
<comment type="cofactor">
    <cofactor evidence="20">
        <name>Ca(2+)</name>
        <dbReference type="ChEBI" id="CHEBI:29108"/>
    </cofactor>
    <text evidence="20">Binds 1 Ca(2+) ion per monomer.</text>
</comment>
<keyword evidence="14" id="KW-0442">Lipid degradation</keyword>
<evidence type="ECO:0000256" key="2">
    <source>
        <dbReference type="ARBA" id="ARBA00001604"/>
    </source>
</evidence>
<dbReference type="Proteomes" id="UP000263040">
    <property type="component" value="Chromosome"/>
</dbReference>
<keyword evidence="11" id="KW-0732">Signal</keyword>
<evidence type="ECO:0000256" key="12">
    <source>
        <dbReference type="ARBA" id="ARBA00022801"/>
    </source>
</evidence>
<dbReference type="KEGG" id="asui:ASUIS_1720"/>
<dbReference type="Gene3D" id="2.40.230.10">
    <property type="entry name" value="Phospholipase A1"/>
    <property type="match status" value="1"/>
</dbReference>
<dbReference type="EC" id="3.1.1.4" evidence="7"/>
<dbReference type="GO" id="GO:0046872">
    <property type="term" value="F:metal ion binding"/>
    <property type="evidence" value="ECO:0007669"/>
    <property type="project" value="UniProtKB-KW"/>
</dbReference>
<dbReference type="InterPro" id="IPR036541">
    <property type="entry name" value="PLipase_A1_sf"/>
</dbReference>
<dbReference type="SUPFAM" id="SSF56931">
    <property type="entry name" value="Outer membrane phospholipase A (OMPLA)"/>
    <property type="match status" value="1"/>
</dbReference>
<comment type="catalytic activity">
    <reaction evidence="1">
        <text>a 1,2-diacyl-sn-glycero-3-phosphocholine + H2O = a 2-acyl-sn-glycero-3-phosphocholine + a fatty acid + H(+)</text>
        <dbReference type="Rhea" id="RHEA:18689"/>
        <dbReference type="ChEBI" id="CHEBI:15377"/>
        <dbReference type="ChEBI" id="CHEBI:15378"/>
        <dbReference type="ChEBI" id="CHEBI:28868"/>
        <dbReference type="ChEBI" id="CHEBI:57643"/>
        <dbReference type="ChEBI" id="CHEBI:57875"/>
        <dbReference type="EC" id="3.1.1.32"/>
    </reaction>
</comment>
<feature type="binding site" description="in dimeric form" evidence="20">
    <location>
        <position position="270"/>
    </location>
    <ligand>
        <name>Ca(2+)</name>
        <dbReference type="ChEBI" id="CHEBI:29108"/>
        <label>1</label>
    </ligand>
</feature>
<evidence type="ECO:0000256" key="6">
    <source>
        <dbReference type="ARBA" id="ARBA00013179"/>
    </source>
</evidence>
<evidence type="ECO:0000256" key="10">
    <source>
        <dbReference type="ARBA" id="ARBA00022723"/>
    </source>
</evidence>
<sequence length="361" mass="42699">MYKNRFIILFDVESKQKTNWQIMKKFLLLFIYSLCFSEDINTLYEEAQNLENQGNYKEAMLLYKKAADLNIPKYTPEDRYILDLSKNDEHKVESFTNMKKAFYQNQIDKVNDKETDENLKQIVTGDFGLYPYKKNYLLPVTYQVNTPKEQNSFETNFQISIEKPITYNFFGLNESISAAYTQNSFWQTFKHSSPFRETNYEPEIFVQFPYKSTSTLKSYKIALNHVSNGRNDEYSRSWNRVYLEGYFQLSNLFIIPKVWYRIPENSSDDDNPNIEDYYGNGDLTFLYAYKKHTFELALRNNLEFNEGNKGSAELNWTFPLPDFLYAANTYGIFQLFSGYGNNLIDYDREVHKVGLGIAFSR</sequence>
<evidence type="ECO:0000313" key="22">
    <source>
        <dbReference type="Proteomes" id="UP000263040"/>
    </source>
</evidence>
<dbReference type="GO" id="GO:0008970">
    <property type="term" value="F:phospholipase A1 activity"/>
    <property type="evidence" value="ECO:0007669"/>
    <property type="project" value="UniProtKB-EC"/>
</dbReference>
<dbReference type="PANTHER" id="PTHR40457">
    <property type="entry name" value="PHOSPHOLIPASE A1"/>
    <property type="match status" value="1"/>
</dbReference>
<keyword evidence="15" id="KW-0443">Lipid metabolism</keyword>
<feature type="binding site" description="in dimeric form" evidence="20">
    <location>
        <position position="235"/>
    </location>
    <ligand>
        <name>Ca(2+)</name>
        <dbReference type="ChEBI" id="CHEBI:29108"/>
        <label>1</label>
    </ligand>
</feature>
<keyword evidence="13 20" id="KW-0106">Calcium</keyword>
<evidence type="ECO:0000256" key="4">
    <source>
        <dbReference type="ARBA" id="ARBA00010525"/>
    </source>
</evidence>
<name>A0AAD0SSL7_9BACT</name>
<evidence type="ECO:0000256" key="3">
    <source>
        <dbReference type="ARBA" id="ARBA00004571"/>
    </source>
</evidence>
<feature type="active site" description="Nucleophile" evidence="19">
    <location>
        <position position="227"/>
    </location>
</feature>
<evidence type="ECO:0000256" key="18">
    <source>
        <dbReference type="ARBA" id="ARBA00032375"/>
    </source>
</evidence>
<keyword evidence="10 20" id="KW-0479">Metal-binding</keyword>
<evidence type="ECO:0000256" key="13">
    <source>
        <dbReference type="ARBA" id="ARBA00022837"/>
    </source>
</evidence>
<dbReference type="PANTHER" id="PTHR40457:SF1">
    <property type="entry name" value="PHOSPHOLIPASE A1"/>
    <property type="match status" value="1"/>
</dbReference>
<dbReference type="AlphaFoldDB" id="A0AAD0SSL7"/>
<evidence type="ECO:0000256" key="19">
    <source>
        <dbReference type="PIRSR" id="PIRSR603187-1"/>
    </source>
</evidence>
<keyword evidence="9" id="KW-0812">Transmembrane</keyword>
<comment type="similarity">
    <text evidence="4">Belongs to the phospholipase A1 family.</text>
</comment>
<evidence type="ECO:0000256" key="17">
    <source>
        <dbReference type="ARBA" id="ARBA00023237"/>
    </source>
</evidence>
<gene>
    <name evidence="21" type="primary">pldA</name>
    <name evidence="21" type="ORF">ASUIS_1720</name>
</gene>
<dbReference type="EC" id="3.1.1.32" evidence="6"/>
<reference evidence="21 22" key="1">
    <citation type="submission" date="2018-08" db="EMBL/GenBank/DDBJ databases">
        <title>Complete genome of the Arcobacter suis type strain LMG 26152.</title>
        <authorList>
            <person name="Miller W.G."/>
            <person name="Yee E."/>
            <person name="Bono J.L."/>
        </authorList>
    </citation>
    <scope>NUCLEOTIDE SEQUENCE [LARGE SCALE GENOMIC DNA]</scope>
    <source>
        <strain evidence="21 22">CECT 7833</strain>
    </source>
</reference>